<gene>
    <name evidence="2" type="ORF">TW77_17555</name>
</gene>
<dbReference type="EMBL" id="JXYA01000043">
    <property type="protein sequence ID" value="KJZ06832.1"/>
    <property type="molecule type" value="Genomic_DNA"/>
</dbReference>
<name>A0A0F4QJI6_9GAMM</name>
<keyword evidence="1" id="KW-0479">Metal-binding</keyword>
<dbReference type="Pfam" id="PF13714">
    <property type="entry name" value="PEP_mutase"/>
    <property type="match status" value="1"/>
</dbReference>
<dbReference type="InterPro" id="IPR015813">
    <property type="entry name" value="Pyrv/PenolPyrv_kinase-like_dom"/>
</dbReference>
<dbReference type="AlphaFoldDB" id="A0A0F4QJI6"/>
<evidence type="ECO:0000256" key="1">
    <source>
        <dbReference type="ARBA" id="ARBA00022723"/>
    </source>
</evidence>
<protein>
    <submittedName>
        <fullName evidence="2">Carboxyvinyl-carboxyphosphonate phosphorylmutase</fullName>
    </submittedName>
</protein>
<dbReference type="PANTHER" id="PTHR42905:SF16">
    <property type="entry name" value="CARBOXYPHOSPHONOENOLPYRUVATE PHOSPHONOMUTASE-LIKE PROTEIN (AFU_ORTHOLOGUE AFUA_5G07230)"/>
    <property type="match status" value="1"/>
</dbReference>
<dbReference type="PATRIC" id="fig|43658.5.peg.3707"/>
<dbReference type="SUPFAM" id="SSF51621">
    <property type="entry name" value="Phosphoenolpyruvate/pyruvate domain"/>
    <property type="match status" value="1"/>
</dbReference>
<evidence type="ECO:0000313" key="3">
    <source>
        <dbReference type="Proteomes" id="UP000033452"/>
    </source>
</evidence>
<dbReference type="RefSeq" id="WP_046006285.1">
    <property type="nucleotide sequence ID" value="NZ_JXYA01000043.1"/>
</dbReference>
<dbReference type="Gene3D" id="3.20.20.60">
    <property type="entry name" value="Phosphoenolpyruvate-binding domains"/>
    <property type="match status" value="1"/>
</dbReference>
<dbReference type="CDD" id="cd00377">
    <property type="entry name" value="ICL_PEPM"/>
    <property type="match status" value="1"/>
</dbReference>
<dbReference type="PANTHER" id="PTHR42905">
    <property type="entry name" value="PHOSPHOENOLPYRUVATE CARBOXYLASE"/>
    <property type="match status" value="1"/>
</dbReference>
<organism evidence="2 3">
    <name type="scientific">Pseudoalteromonas rubra</name>
    <dbReference type="NCBI Taxonomy" id="43658"/>
    <lineage>
        <taxon>Bacteria</taxon>
        <taxon>Pseudomonadati</taxon>
        <taxon>Pseudomonadota</taxon>
        <taxon>Gammaproteobacteria</taxon>
        <taxon>Alteromonadales</taxon>
        <taxon>Pseudoalteromonadaceae</taxon>
        <taxon>Pseudoalteromonas</taxon>
    </lineage>
</organism>
<accession>A0A0F4QJI6</accession>
<dbReference type="OrthoDB" id="9780430at2"/>
<proteinExistence type="predicted"/>
<dbReference type="InterPro" id="IPR040442">
    <property type="entry name" value="Pyrv_kinase-like_dom_sf"/>
</dbReference>
<keyword evidence="3" id="KW-1185">Reference proteome</keyword>
<evidence type="ECO:0000313" key="2">
    <source>
        <dbReference type="EMBL" id="KJZ06832.1"/>
    </source>
</evidence>
<dbReference type="Proteomes" id="UP000033452">
    <property type="component" value="Unassembled WGS sequence"/>
</dbReference>
<reference evidence="2 3" key="1">
    <citation type="journal article" date="2015" name="BMC Genomics">
        <title>Genome mining reveals unlocked bioactive potential of marine Gram-negative bacteria.</title>
        <authorList>
            <person name="Machado H."/>
            <person name="Sonnenschein E.C."/>
            <person name="Melchiorsen J."/>
            <person name="Gram L."/>
        </authorList>
    </citation>
    <scope>NUCLEOTIDE SEQUENCE [LARGE SCALE GENOMIC DNA]</scope>
    <source>
        <strain evidence="2 3">S2471</strain>
    </source>
</reference>
<dbReference type="InterPro" id="IPR039556">
    <property type="entry name" value="ICL/PEPM"/>
</dbReference>
<comment type="caution">
    <text evidence="2">The sequence shown here is derived from an EMBL/GenBank/DDBJ whole genome shotgun (WGS) entry which is preliminary data.</text>
</comment>
<sequence length="254" mass="27587">MQAFKQLHQQTTPFLLANVWDAASAKAAQQAGYQALGTSSAAVASVLGYEDGEQMAFEELLFMVTRISKATDLPLSVDIEAGYSRDPQQIAQFIEKLAELGVVGINFEDSVVINATRTLTDSDEFATRLKAVRHHLATQQTNMFINVRCDAFLLGLDNAREEALHRAQQYQQAGADGLFLPCITENADILAITNACSLPLNVMAMPGLSDVNTLAGLGVKRISMGNFAFEKAHTHLTDMLTQIRSQGSFTALFG</sequence>
<dbReference type="GO" id="GO:0046872">
    <property type="term" value="F:metal ion binding"/>
    <property type="evidence" value="ECO:0007669"/>
    <property type="project" value="UniProtKB-KW"/>
</dbReference>
<dbReference type="GO" id="GO:0003824">
    <property type="term" value="F:catalytic activity"/>
    <property type="evidence" value="ECO:0007669"/>
    <property type="project" value="InterPro"/>
</dbReference>